<evidence type="ECO:0000256" key="5">
    <source>
        <dbReference type="ARBA" id="ARBA00022989"/>
    </source>
</evidence>
<feature type="region of interest" description="Disordered" evidence="8">
    <location>
        <begin position="108"/>
        <end position="132"/>
    </location>
</feature>
<keyword evidence="10" id="KW-1185">Reference proteome</keyword>
<keyword evidence="7" id="KW-0539">Nucleus</keyword>
<evidence type="ECO:0000256" key="4">
    <source>
        <dbReference type="ARBA" id="ARBA00022729"/>
    </source>
</evidence>
<dbReference type="GO" id="GO:0005637">
    <property type="term" value="C:nuclear inner membrane"/>
    <property type="evidence" value="ECO:0007669"/>
    <property type="project" value="UniProtKB-SubCell"/>
</dbReference>
<dbReference type="EMBL" id="JAXCGZ010023002">
    <property type="protein sequence ID" value="KAK7019359.1"/>
    <property type="molecule type" value="Genomic_DNA"/>
</dbReference>
<comment type="similarity">
    <text evidence="2">Belongs to the NEMP family.</text>
</comment>
<dbReference type="PANTHER" id="PTHR13598">
    <property type="entry name" value="AT07567P-RELATED"/>
    <property type="match status" value="1"/>
</dbReference>
<name>A0AAN8ZT71_HALRR</name>
<keyword evidence="4" id="KW-0732">Signal</keyword>
<protein>
    <submittedName>
        <fullName evidence="9">Uncharacterized protein</fullName>
    </submittedName>
</protein>
<gene>
    <name evidence="9" type="ORF">SK128_020211</name>
</gene>
<evidence type="ECO:0000313" key="10">
    <source>
        <dbReference type="Proteomes" id="UP001381693"/>
    </source>
</evidence>
<comment type="subcellular location">
    <subcellularLocation>
        <location evidence="1">Nucleus inner membrane</location>
        <topology evidence="1">Multi-pass membrane protein</topology>
        <orientation evidence="1">Nucleoplasmic side</orientation>
    </subcellularLocation>
</comment>
<dbReference type="AlphaFoldDB" id="A0AAN8ZT71"/>
<dbReference type="PANTHER" id="PTHR13598:SF1">
    <property type="entry name" value="AT07567P-RELATED"/>
    <property type="match status" value="1"/>
</dbReference>
<dbReference type="InterPro" id="IPR019358">
    <property type="entry name" value="NEMP_fam"/>
</dbReference>
<feature type="compositionally biased region" description="Acidic residues" evidence="8">
    <location>
        <begin position="116"/>
        <end position="132"/>
    </location>
</feature>
<evidence type="ECO:0000256" key="1">
    <source>
        <dbReference type="ARBA" id="ARBA00004575"/>
    </source>
</evidence>
<keyword evidence="3" id="KW-0812">Transmembrane</keyword>
<sequence>MYHNENFFPRRRRFPPKVRRLTEEEYIQQGNVETRKALEELREYCHSPNCNAWKTVSKLKSPTRFVEFVGNPIKRQRITPKSTQRRRFAEFVEGGSHLDDDAILAYESNHLTPTRDDEDDDEQYLTDDEEET</sequence>
<comment type="caution">
    <text evidence="9">The sequence shown here is derived from an EMBL/GenBank/DDBJ whole genome shotgun (WGS) entry which is preliminary data.</text>
</comment>
<reference evidence="9 10" key="1">
    <citation type="submission" date="2023-11" db="EMBL/GenBank/DDBJ databases">
        <title>Halocaridina rubra genome assembly.</title>
        <authorList>
            <person name="Smith C."/>
        </authorList>
    </citation>
    <scope>NUCLEOTIDE SEQUENCE [LARGE SCALE GENOMIC DNA]</scope>
    <source>
        <strain evidence="9">EP-1</strain>
        <tissue evidence="9">Whole</tissue>
    </source>
</reference>
<organism evidence="9 10">
    <name type="scientific">Halocaridina rubra</name>
    <name type="common">Hawaiian red shrimp</name>
    <dbReference type="NCBI Taxonomy" id="373956"/>
    <lineage>
        <taxon>Eukaryota</taxon>
        <taxon>Metazoa</taxon>
        <taxon>Ecdysozoa</taxon>
        <taxon>Arthropoda</taxon>
        <taxon>Crustacea</taxon>
        <taxon>Multicrustacea</taxon>
        <taxon>Malacostraca</taxon>
        <taxon>Eumalacostraca</taxon>
        <taxon>Eucarida</taxon>
        <taxon>Decapoda</taxon>
        <taxon>Pleocyemata</taxon>
        <taxon>Caridea</taxon>
        <taxon>Atyoidea</taxon>
        <taxon>Atyidae</taxon>
        <taxon>Halocaridina</taxon>
    </lineage>
</organism>
<evidence type="ECO:0000256" key="8">
    <source>
        <dbReference type="SAM" id="MobiDB-lite"/>
    </source>
</evidence>
<evidence type="ECO:0000256" key="3">
    <source>
        <dbReference type="ARBA" id="ARBA00022692"/>
    </source>
</evidence>
<evidence type="ECO:0000313" key="9">
    <source>
        <dbReference type="EMBL" id="KAK7019359.1"/>
    </source>
</evidence>
<evidence type="ECO:0000256" key="6">
    <source>
        <dbReference type="ARBA" id="ARBA00023136"/>
    </source>
</evidence>
<evidence type="ECO:0000256" key="7">
    <source>
        <dbReference type="ARBA" id="ARBA00023242"/>
    </source>
</evidence>
<keyword evidence="6" id="KW-0472">Membrane</keyword>
<keyword evidence="5" id="KW-1133">Transmembrane helix</keyword>
<accession>A0AAN8ZT71</accession>
<evidence type="ECO:0000256" key="2">
    <source>
        <dbReference type="ARBA" id="ARBA00005748"/>
    </source>
</evidence>
<proteinExistence type="inferred from homology"/>
<dbReference type="Proteomes" id="UP001381693">
    <property type="component" value="Unassembled WGS sequence"/>
</dbReference>
<dbReference type="Pfam" id="PF10225">
    <property type="entry name" value="NEMP"/>
    <property type="match status" value="1"/>
</dbReference>